<dbReference type="Proteomes" id="UP001295684">
    <property type="component" value="Unassembled WGS sequence"/>
</dbReference>
<dbReference type="SUPFAM" id="SSF52833">
    <property type="entry name" value="Thioredoxin-like"/>
    <property type="match status" value="1"/>
</dbReference>
<gene>
    <name evidence="6" type="ORF">ECRASSUSDP1_LOCUS20090</name>
</gene>
<comment type="caution">
    <text evidence="6">The sequence shown here is derived from an EMBL/GenBank/DDBJ whole genome shotgun (WGS) entry which is preliminary data.</text>
</comment>
<dbReference type="InterPro" id="IPR004046">
    <property type="entry name" value="GST_C"/>
</dbReference>
<dbReference type="Gene3D" id="3.40.30.10">
    <property type="entry name" value="Glutaredoxin"/>
    <property type="match status" value="1"/>
</dbReference>
<dbReference type="CDD" id="cd00570">
    <property type="entry name" value="GST_N_family"/>
    <property type="match status" value="1"/>
</dbReference>
<dbReference type="GO" id="GO:0005737">
    <property type="term" value="C:cytoplasm"/>
    <property type="evidence" value="ECO:0007669"/>
    <property type="project" value="UniProtKB-SubCell"/>
</dbReference>
<dbReference type="PROSITE" id="PS50404">
    <property type="entry name" value="GST_NTER"/>
    <property type="match status" value="1"/>
</dbReference>
<feature type="domain" description="GST N-terminal" evidence="4">
    <location>
        <begin position="5"/>
        <end position="86"/>
    </location>
</feature>
<dbReference type="SUPFAM" id="SSF47616">
    <property type="entry name" value="GST C-terminal domain-like"/>
    <property type="match status" value="1"/>
</dbReference>
<dbReference type="InterPro" id="IPR036249">
    <property type="entry name" value="Thioredoxin-like_sf"/>
</dbReference>
<dbReference type="EMBL" id="CAMPGE010020446">
    <property type="protein sequence ID" value="CAI2378691.1"/>
    <property type="molecule type" value="Genomic_DNA"/>
</dbReference>
<accession>A0AAD1XUB7</accession>
<keyword evidence="3" id="KW-0472">Membrane</keyword>
<feature type="transmembrane region" description="Helical" evidence="3">
    <location>
        <begin position="222"/>
        <end position="240"/>
    </location>
</feature>
<dbReference type="Gene3D" id="1.20.1050.10">
    <property type="match status" value="1"/>
</dbReference>
<dbReference type="Pfam" id="PF02798">
    <property type="entry name" value="GST_N"/>
    <property type="match status" value="1"/>
</dbReference>
<dbReference type="InterPro" id="IPR010987">
    <property type="entry name" value="Glutathione-S-Trfase_C-like"/>
</dbReference>
<comment type="subcellular location">
    <subcellularLocation>
        <location evidence="1">Cytoplasm</location>
    </subcellularLocation>
</comment>
<dbReference type="AlphaFoldDB" id="A0AAD1XUB7"/>
<evidence type="ECO:0000313" key="6">
    <source>
        <dbReference type="EMBL" id="CAI2378691.1"/>
    </source>
</evidence>
<evidence type="ECO:0000256" key="3">
    <source>
        <dbReference type="SAM" id="Phobius"/>
    </source>
</evidence>
<dbReference type="InterPro" id="IPR040079">
    <property type="entry name" value="Glutathione_S-Trfase"/>
</dbReference>
<name>A0AAD1XUB7_EUPCR</name>
<evidence type="ECO:0000259" key="4">
    <source>
        <dbReference type="PROSITE" id="PS50404"/>
    </source>
</evidence>
<keyword evidence="7" id="KW-1185">Reference proteome</keyword>
<feature type="domain" description="GST C-terminal" evidence="5">
    <location>
        <begin position="93"/>
        <end position="225"/>
    </location>
</feature>
<dbReference type="Pfam" id="PF14497">
    <property type="entry name" value="GST_C_3"/>
    <property type="match status" value="1"/>
</dbReference>
<sequence>MATNKGLTIYGHILSPFSSFVRATAEYCNIEFTYYTVNLARGEHKRDWFLKINPKGQIPAIKDDDHCLAESIEIARYLIKSREVDTPLYPYSDPAKIKEIDGLFEEFKDLEPATMEINMKLWAAPYFFGTPRPSEEKIQTLMDDLYEQYQKLDDHLSKSETKYLTSDETPTLIDFWVFMLIYKLTDNNGLSTVDNHPNLAKWFRSMNEIAILSTLRGQGRRMLRFVNFIFGYVMPVVNCIRCKRRRQG</sequence>
<evidence type="ECO:0000256" key="2">
    <source>
        <dbReference type="ARBA" id="ARBA00022490"/>
    </source>
</evidence>
<protein>
    <recommendedName>
        <fullName evidence="8">Glutathione S-transferase</fullName>
    </recommendedName>
</protein>
<evidence type="ECO:0000259" key="5">
    <source>
        <dbReference type="PROSITE" id="PS50405"/>
    </source>
</evidence>
<dbReference type="GO" id="GO:0004364">
    <property type="term" value="F:glutathione transferase activity"/>
    <property type="evidence" value="ECO:0007669"/>
    <property type="project" value="TreeGrafter"/>
</dbReference>
<evidence type="ECO:0008006" key="8">
    <source>
        <dbReference type="Google" id="ProtNLM"/>
    </source>
</evidence>
<dbReference type="SFLD" id="SFLDS00019">
    <property type="entry name" value="Glutathione_Transferase_(cytos"/>
    <property type="match status" value="1"/>
</dbReference>
<reference evidence="6" key="1">
    <citation type="submission" date="2023-07" db="EMBL/GenBank/DDBJ databases">
        <authorList>
            <consortium name="AG Swart"/>
            <person name="Singh M."/>
            <person name="Singh A."/>
            <person name="Seah K."/>
            <person name="Emmerich C."/>
        </authorList>
    </citation>
    <scope>NUCLEOTIDE SEQUENCE</scope>
    <source>
        <strain evidence="6">DP1</strain>
    </source>
</reference>
<dbReference type="PANTHER" id="PTHR43917">
    <property type="match status" value="1"/>
</dbReference>
<dbReference type="InterPro" id="IPR051369">
    <property type="entry name" value="GST_Theta"/>
</dbReference>
<evidence type="ECO:0000256" key="1">
    <source>
        <dbReference type="ARBA" id="ARBA00004496"/>
    </source>
</evidence>
<dbReference type="PROSITE" id="PS50405">
    <property type="entry name" value="GST_CTER"/>
    <property type="match status" value="1"/>
</dbReference>
<dbReference type="GO" id="GO:0006749">
    <property type="term" value="P:glutathione metabolic process"/>
    <property type="evidence" value="ECO:0007669"/>
    <property type="project" value="TreeGrafter"/>
</dbReference>
<keyword evidence="3" id="KW-0812">Transmembrane</keyword>
<keyword evidence="3" id="KW-1133">Transmembrane helix</keyword>
<dbReference type="InterPro" id="IPR036282">
    <property type="entry name" value="Glutathione-S-Trfase_C_sf"/>
</dbReference>
<evidence type="ECO:0000313" key="7">
    <source>
        <dbReference type="Proteomes" id="UP001295684"/>
    </source>
</evidence>
<organism evidence="6 7">
    <name type="scientific">Euplotes crassus</name>
    <dbReference type="NCBI Taxonomy" id="5936"/>
    <lineage>
        <taxon>Eukaryota</taxon>
        <taxon>Sar</taxon>
        <taxon>Alveolata</taxon>
        <taxon>Ciliophora</taxon>
        <taxon>Intramacronucleata</taxon>
        <taxon>Spirotrichea</taxon>
        <taxon>Hypotrichia</taxon>
        <taxon>Euplotida</taxon>
        <taxon>Euplotidae</taxon>
        <taxon>Moneuplotes</taxon>
    </lineage>
</organism>
<dbReference type="InterPro" id="IPR004045">
    <property type="entry name" value="Glutathione_S-Trfase_N"/>
</dbReference>
<keyword evidence="2" id="KW-0963">Cytoplasm</keyword>
<dbReference type="PANTHER" id="PTHR43917:SF8">
    <property type="entry name" value="GH16740P-RELATED"/>
    <property type="match status" value="1"/>
</dbReference>
<dbReference type="SFLD" id="SFLDG00358">
    <property type="entry name" value="Main_(cytGST)"/>
    <property type="match status" value="1"/>
</dbReference>
<proteinExistence type="predicted"/>